<dbReference type="EMBL" id="BMOC01000001">
    <property type="protein sequence ID" value="GGI96322.1"/>
    <property type="molecule type" value="Genomic_DNA"/>
</dbReference>
<evidence type="ECO:0000256" key="1">
    <source>
        <dbReference type="SAM" id="MobiDB-lite"/>
    </source>
</evidence>
<evidence type="ECO:0000313" key="2">
    <source>
        <dbReference type="EMBL" id="GGI96322.1"/>
    </source>
</evidence>
<sequence length="158" mass="15609">MAYPANRSDSAAQNAAASRTSDVHSRSVPDGPSTATTTGSDPHGLCRSPVAVGVGVDVPGVAASVVPGSVVGASPPVVPGAGSVSGASKAGPTHPARTIRAASATAAAAGGDRLGIRGRRSETDKKVRTPTDSGGQRCRSRRERLRGVSPLLFGSAFG</sequence>
<protein>
    <submittedName>
        <fullName evidence="2">Uncharacterized protein</fullName>
    </submittedName>
</protein>
<organism evidence="2 3">
    <name type="scientific">Halobellus salinus</name>
    <dbReference type="NCBI Taxonomy" id="931585"/>
    <lineage>
        <taxon>Archaea</taxon>
        <taxon>Methanobacteriati</taxon>
        <taxon>Methanobacteriota</taxon>
        <taxon>Stenosarchaea group</taxon>
        <taxon>Halobacteria</taxon>
        <taxon>Halobacteriales</taxon>
        <taxon>Haloferacaceae</taxon>
        <taxon>Halobellus</taxon>
    </lineage>
</organism>
<dbReference type="AlphaFoldDB" id="A0A830EBT4"/>
<keyword evidence="3" id="KW-1185">Reference proteome</keyword>
<gene>
    <name evidence="2" type="ORF">GCM10008995_03020</name>
</gene>
<comment type="caution">
    <text evidence="2">The sequence shown here is derived from an EMBL/GenBank/DDBJ whole genome shotgun (WGS) entry which is preliminary data.</text>
</comment>
<name>A0A830EBT4_9EURY</name>
<proteinExistence type="predicted"/>
<accession>A0A830EBT4</accession>
<feature type="region of interest" description="Disordered" evidence="1">
    <location>
        <begin position="104"/>
        <end position="145"/>
    </location>
</feature>
<reference evidence="2" key="2">
    <citation type="submission" date="2020-09" db="EMBL/GenBank/DDBJ databases">
        <authorList>
            <person name="Sun Q."/>
            <person name="Ohkuma M."/>
        </authorList>
    </citation>
    <scope>NUCLEOTIDE SEQUENCE</scope>
    <source>
        <strain evidence="2">JCM 14359</strain>
    </source>
</reference>
<feature type="compositionally biased region" description="Polar residues" evidence="1">
    <location>
        <begin position="7"/>
        <end position="20"/>
    </location>
</feature>
<feature type="compositionally biased region" description="Basic and acidic residues" evidence="1">
    <location>
        <begin position="119"/>
        <end position="129"/>
    </location>
</feature>
<feature type="region of interest" description="Disordered" evidence="1">
    <location>
        <begin position="1"/>
        <end position="50"/>
    </location>
</feature>
<dbReference type="Proteomes" id="UP000653099">
    <property type="component" value="Unassembled WGS sequence"/>
</dbReference>
<reference evidence="2" key="1">
    <citation type="journal article" date="2014" name="Int. J. Syst. Evol. Microbiol.">
        <title>Complete genome sequence of Corynebacterium casei LMG S-19264T (=DSM 44701T), isolated from a smear-ripened cheese.</title>
        <authorList>
            <consortium name="US DOE Joint Genome Institute (JGI-PGF)"/>
            <person name="Walter F."/>
            <person name="Albersmeier A."/>
            <person name="Kalinowski J."/>
            <person name="Ruckert C."/>
        </authorList>
    </citation>
    <scope>NUCLEOTIDE SEQUENCE</scope>
    <source>
        <strain evidence="2">JCM 14359</strain>
    </source>
</reference>
<evidence type="ECO:0000313" key="3">
    <source>
        <dbReference type="Proteomes" id="UP000653099"/>
    </source>
</evidence>